<keyword evidence="2" id="KW-0560">Oxidoreductase</keyword>
<sequence length="258" mass="27203">MKYQQKTFVVTGGLSGLGKATVERLSELGGNVAVIDLALPDRPKKGASRVEYFRADVSKTQEITAAVNNIVAWNKTTGSVIAGVVCCAGFLGPSKIISKKGASIALNQFSKVIDINLIGTVDLIRQLTPHIATQSRNVKGERGVLITVSSAAAFDGQEGQTAYGAAKGAIASMTLPLARDLSCWGIRAVCIAPGLFDTGMAASMPEKAKESLEKILEFPSRAGEPEEFASLVEHVIDNSMLNGTVIRLDGAARMPSRL</sequence>
<dbReference type="PANTHER" id="PTHR43658:SF8">
    <property type="entry name" value="17-BETA-HYDROXYSTEROID DEHYDROGENASE 14-RELATED"/>
    <property type="match status" value="1"/>
</dbReference>
<dbReference type="PRINTS" id="PR00081">
    <property type="entry name" value="GDHRDH"/>
</dbReference>
<organism evidence="4 5">
    <name type="scientific">Colletotrichum kahawae</name>
    <name type="common">Coffee berry disease fungus</name>
    <dbReference type="NCBI Taxonomy" id="34407"/>
    <lineage>
        <taxon>Eukaryota</taxon>
        <taxon>Fungi</taxon>
        <taxon>Dikarya</taxon>
        <taxon>Ascomycota</taxon>
        <taxon>Pezizomycotina</taxon>
        <taxon>Sordariomycetes</taxon>
        <taxon>Hypocreomycetidae</taxon>
        <taxon>Glomerellales</taxon>
        <taxon>Glomerellaceae</taxon>
        <taxon>Colletotrichum</taxon>
        <taxon>Colletotrichum gloeosporioides species complex</taxon>
    </lineage>
</organism>
<dbReference type="SMART" id="SM00822">
    <property type="entry name" value="PKS_KR"/>
    <property type="match status" value="1"/>
</dbReference>
<dbReference type="GO" id="GO:0016491">
    <property type="term" value="F:oxidoreductase activity"/>
    <property type="evidence" value="ECO:0007669"/>
    <property type="project" value="UniProtKB-KW"/>
</dbReference>
<dbReference type="InterPro" id="IPR057326">
    <property type="entry name" value="KR_dom"/>
</dbReference>
<proteinExistence type="predicted"/>
<dbReference type="InterPro" id="IPR036291">
    <property type="entry name" value="NAD(P)-bd_dom_sf"/>
</dbReference>
<evidence type="ECO:0000313" key="5">
    <source>
        <dbReference type="Proteomes" id="UP001281614"/>
    </source>
</evidence>
<gene>
    <name evidence="4" type="ORF">CKAH01_05711</name>
</gene>
<evidence type="ECO:0000256" key="2">
    <source>
        <dbReference type="ARBA" id="ARBA00023002"/>
    </source>
</evidence>
<keyword evidence="5" id="KW-1185">Reference proteome</keyword>
<dbReference type="InterPro" id="IPR002347">
    <property type="entry name" value="SDR_fam"/>
</dbReference>
<evidence type="ECO:0000256" key="1">
    <source>
        <dbReference type="ARBA" id="ARBA00022857"/>
    </source>
</evidence>
<accession>A0AAE0D5Y2</accession>
<dbReference type="SUPFAM" id="SSF51735">
    <property type="entry name" value="NAD(P)-binding Rossmann-fold domains"/>
    <property type="match status" value="1"/>
</dbReference>
<dbReference type="AlphaFoldDB" id="A0AAE0D5Y2"/>
<dbReference type="Proteomes" id="UP001281614">
    <property type="component" value="Unassembled WGS sequence"/>
</dbReference>
<comment type="caution">
    <text evidence="4">The sequence shown here is derived from an EMBL/GenBank/DDBJ whole genome shotgun (WGS) entry which is preliminary data.</text>
</comment>
<dbReference type="PANTHER" id="PTHR43658">
    <property type="entry name" value="SHORT-CHAIN DEHYDROGENASE/REDUCTASE"/>
    <property type="match status" value="1"/>
</dbReference>
<protein>
    <submittedName>
        <fullName evidence="4">3-hydroxyacyl- dehydrogenase</fullName>
    </submittedName>
</protein>
<keyword evidence="1" id="KW-0521">NADP</keyword>
<reference evidence="4" key="1">
    <citation type="submission" date="2023-02" db="EMBL/GenBank/DDBJ databases">
        <title>Colletotrichum kahawae CIFC_Que2 genome sequencing and assembly.</title>
        <authorList>
            <person name="Baroncelli R."/>
        </authorList>
    </citation>
    <scope>NUCLEOTIDE SEQUENCE</scope>
    <source>
        <strain evidence="4">CIFC_Que2</strain>
    </source>
</reference>
<evidence type="ECO:0000259" key="3">
    <source>
        <dbReference type="SMART" id="SM00822"/>
    </source>
</evidence>
<dbReference type="InterPro" id="IPR020904">
    <property type="entry name" value="Sc_DH/Rdtase_CS"/>
</dbReference>
<name>A0AAE0D5Y2_COLKA</name>
<feature type="domain" description="Ketoreductase" evidence="3">
    <location>
        <begin position="6"/>
        <end position="228"/>
    </location>
</feature>
<dbReference type="PROSITE" id="PS00061">
    <property type="entry name" value="ADH_SHORT"/>
    <property type="match status" value="1"/>
</dbReference>
<dbReference type="EMBL" id="VYYT01000200">
    <property type="protein sequence ID" value="KAK2757454.1"/>
    <property type="molecule type" value="Genomic_DNA"/>
</dbReference>
<dbReference type="Gene3D" id="3.40.50.720">
    <property type="entry name" value="NAD(P)-binding Rossmann-like Domain"/>
    <property type="match status" value="1"/>
</dbReference>
<dbReference type="Pfam" id="PF00106">
    <property type="entry name" value="adh_short"/>
    <property type="match status" value="1"/>
</dbReference>
<evidence type="ECO:0000313" key="4">
    <source>
        <dbReference type="EMBL" id="KAK2757454.1"/>
    </source>
</evidence>